<comment type="caution">
    <text evidence="1">The sequence shown here is derived from an EMBL/GenBank/DDBJ whole genome shotgun (WGS) entry which is preliminary data.</text>
</comment>
<dbReference type="Proteomes" id="UP000281343">
    <property type="component" value="Unassembled WGS sequence"/>
</dbReference>
<protein>
    <submittedName>
        <fullName evidence="1">Uncharacterized protein</fullName>
    </submittedName>
</protein>
<accession>A0A3L9YH56</accession>
<reference evidence="1 2" key="1">
    <citation type="submission" date="2018-10" db="EMBL/GenBank/DDBJ databases">
        <authorList>
            <person name="Jung H.S."/>
            <person name="Jeon C.O."/>
        </authorList>
    </citation>
    <scope>NUCLEOTIDE SEQUENCE [LARGE SCALE GENOMIC DNA]</scope>
    <source>
        <strain evidence="1 2">MA-7-27</strain>
    </source>
</reference>
<keyword evidence="2" id="KW-1185">Reference proteome</keyword>
<evidence type="ECO:0000313" key="1">
    <source>
        <dbReference type="EMBL" id="RMA42160.1"/>
    </source>
</evidence>
<organism evidence="1 2">
    <name type="scientific">Rhodophyticola porphyridii</name>
    <dbReference type="NCBI Taxonomy" id="1852017"/>
    <lineage>
        <taxon>Bacteria</taxon>
        <taxon>Pseudomonadati</taxon>
        <taxon>Pseudomonadota</taxon>
        <taxon>Alphaproteobacteria</taxon>
        <taxon>Rhodobacterales</taxon>
        <taxon>Roseobacteraceae</taxon>
        <taxon>Rhodophyticola</taxon>
    </lineage>
</organism>
<evidence type="ECO:0000313" key="2">
    <source>
        <dbReference type="Proteomes" id="UP000281343"/>
    </source>
</evidence>
<dbReference type="EMBL" id="RCNT01000005">
    <property type="protein sequence ID" value="RMA42160.1"/>
    <property type="molecule type" value="Genomic_DNA"/>
</dbReference>
<gene>
    <name evidence="1" type="ORF">D9R08_11995</name>
</gene>
<dbReference type="AlphaFoldDB" id="A0A3L9YH56"/>
<name>A0A3L9YH56_9RHOB</name>
<proteinExistence type="predicted"/>
<sequence>MNGLLDHPIRVCAPMRPDQPYLAQIKGLGFSFYAPTAMAAKRKAEEWRQAEYLKITSKAQRVGREEAAE</sequence>